<proteinExistence type="predicted"/>
<evidence type="ECO:0000313" key="2">
    <source>
        <dbReference type="EMBL" id="CAE0261734.1"/>
    </source>
</evidence>
<gene>
    <name evidence="2" type="ORF">PBIL07802_LOCUS24027</name>
</gene>
<organism evidence="2">
    <name type="scientific">Palpitomonas bilix</name>
    <dbReference type="NCBI Taxonomy" id="652834"/>
    <lineage>
        <taxon>Eukaryota</taxon>
        <taxon>Eukaryota incertae sedis</taxon>
    </lineage>
</organism>
<name>A0A7S3GBF4_9EUKA</name>
<feature type="region of interest" description="Disordered" evidence="1">
    <location>
        <begin position="26"/>
        <end position="87"/>
    </location>
</feature>
<dbReference type="EMBL" id="HBIB01036898">
    <property type="protein sequence ID" value="CAE0261734.1"/>
    <property type="molecule type" value="Transcribed_RNA"/>
</dbReference>
<evidence type="ECO:0000256" key="1">
    <source>
        <dbReference type="SAM" id="MobiDB-lite"/>
    </source>
</evidence>
<sequence length="112" mass="12425">MAGEARSSPLLMMGNDEVRNKVFAFAKGNKQAQIGSPIEHPHRPEPPSQPRRPASAKHVRSSGGGVRNKRRLLSARQRGQQESDVQRTEIVEAYASLPTSRLAVRVEHRGEH</sequence>
<protein>
    <submittedName>
        <fullName evidence="2">Uncharacterized protein</fullName>
    </submittedName>
</protein>
<reference evidence="2" key="1">
    <citation type="submission" date="2021-01" db="EMBL/GenBank/DDBJ databases">
        <authorList>
            <person name="Corre E."/>
            <person name="Pelletier E."/>
            <person name="Niang G."/>
            <person name="Scheremetjew M."/>
            <person name="Finn R."/>
            <person name="Kale V."/>
            <person name="Holt S."/>
            <person name="Cochrane G."/>
            <person name="Meng A."/>
            <person name="Brown T."/>
            <person name="Cohen L."/>
        </authorList>
    </citation>
    <scope>NUCLEOTIDE SEQUENCE</scope>
    <source>
        <strain evidence="2">NIES-2562</strain>
    </source>
</reference>
<dbReference type="AlphaFoldDB" id="A0A7S3GBF4"/>
<accession>A0A7S3GBF4</accession>